<organism evidence="7 8">
    <name type="scientific">Sporolactobacillus shoreicorticis</name>
    <dbReference type="NCBI Taxonomy" id="1923877"/>
    <lineage>
        <taxon>Bacteria</taxon>
        <taxon>Bacillati</taxon>
        <taxon>Bacillota</taxon>
        <taxon>Bacilli</taxon>
        <taxon>Bacillales</taxon>
        <taxon>Sporolactobacillaceae</taxon>
        <taxon>Sporolactobacillus</taxon>
    </lineage>
</organism>
<evidence type="ECO:0000256" key="1">
    <source>
        <dbReference type="ARBA" id="ARBA00004193"/>
    </source>
</evidence>
<keyword evidence="8" id="KW-1185">Reference proteome</keyword>
<dbReference type="InterPro" id="IPR000914">
    <property type="entry name" value="SBP_5_dom"/>
</dbReference>
<evidence type="ECO:0000259" key="6">
    <source>
        <dbReference type="Pfam" id="PF00496"/>
    </source>
</evidence>
<keyword evidence="3" id="KW-0813">Transport</keyword>
<keyword evidence="4 5" id="KW-0732">Signal</keyword>
<dbReference type="Gene3D" id="3.40.190.10">
    <property type="entry name" value="Periplasmic binding protein-like II"/>
    <property type="match status" value="1"/>
</dbReference>
<dbReference type="InterPro" id="IPR023765">
    <property type="entry name" value="SBP_5_CS"/>
</dbReference>
<dbReference type="PIRSF" id="PIRSF002741">
    <property type="entry name" value="MppA"/>
    <property type="match status" value="1"/>
</dbReference>
<feature type="chain" id="PRO_5046165973" evidence="5">
    <location>
        <begin position="30"/>
        <end position="514"/>
    </location>
</feature>
<proteinExistence type="inferred from homology"/>
<dbReference type="Proteomes" id="UP001597399">
    <property type="component" value="Unassembled WGS sequence"/>
</dbReference>
<comment type="similarity">
    <text evidence="2">Belongs to the bacterial solute-binding protein 5 family.</text>
</comment>
<dbReference type="Pfam" id="PF00496">
    <property type="entry name" value="SBP_bac_5"/>
    <property type="match status" value="1"/>
</dbReference>
<evidence type="ECO:0000256" key="3">
    <source>
        <dbReference type="ARBA" id="ARBA00022448"/>
    </source>
</evidence>
<dbReference type="EMBL" id="JBHUMQ010000026">
    <property type="protein sequence ID" value="MFD2694184.1"/>
    <property type="molecule type" value="Genomic_DNA"/>
</dbReference>
<evidence type="ECO:0000313" key="7">
    <source>
        <dbReference type="EMBL" id="MFD2694184.1"/>
    </source>
</evidence>
<dbReference type="PROSITE" id="PS01040">
    <property type="entry name" value="SBP_BACTERIAL_5"/>
    <property type="match status" value="1"/>
</dbReference>
<accession>A0ABW5S530</accession>
<name>A0ABW5S530_9BACL</name>
<gene>
    <name evidence="7" type="ORF">ACFSUE_11175</name>
</gene>
<evidence type="ECO:0000313" key="8">
    <source>
        <dbReference type="Proteomes" id="UP001597399"/>
    </source>
</evidence>
<dbReference type="PANTHER" id="PTHR30290:SF9">
    <property type="entry name" value="OLIGOPEPTIDE-BINDING PROTEIN APPA"/>
    <property type="match status" value="1"/>
</dbReference>
<comment type="subcellular location">
    <subcellularLocation>
        <location evidence="1">Cell membrane</location>
        <topology evidence="1">Lipid-anchor</topology>
    </subcellularLocation>
</comment>
<evidence type="ECO:0000256" key="4">
    <source>
        <dbReference type="ARBA" id="ARBA00022729"/>
    </source>
</evidence>
<dbReference type="PANTHER" id="PTHR30290">
    <property type="entry name" value="PERIPLASMIC BINDING COMPONENT OF ABC TRANSPORTER"/>
    <property type="match status" value="1"/>
</dbReference>
<dbReference type="SUPFAM" id="SSF53850">
    <property type="entry name" value="Periplasmic binding protein-like II"/>
    <property type="match status" value="1"/>
</dbReference>
<dbReference type="InterPro" id="IPR039424">
    <property type="entry name" value="SBP_5"/>
</dbReference>
<dbReference type="Gene3D" id="3.90.76.10">
    <property type="entry name" value="Dipeptide-binding Protein, Domain 1"/>
    <property type="match status" value="1"/>
</dbReference>
<evidence type="ECO:0000256" key="2">
    <source>
        <dbReference type="ARBA" id="ARBA00005695"/>
    </source>
</evidence>
<feature type="domain" description="Solute-binding protein family 5" evidence="6">
    <location>
        <begin position="83"/>
        <end position="437"/>
    </location>
</feature>
<dbReference type="RefSeq" id="WP_253057740.1">
    <property type="nucleotide sequence ID" value="NZ_JAMXWM010000001.1"/>
</dbReference>
<dbReference type="InterPro" id="IPR030678">
    <property type="entry name" value="Peptide/Ni-bd"/>
</dbReference>
<dbReference type="Gene3D" id="3.10.105.10">
    <property type="entry name" value="Dipeptide-binding Protein, Domain 3"/>
    <property type="match status" value="1"/>
</dbReference>
<comment type="caution">
    <text evidence="7">The sequence shown here is derived from an EMBL/GenBank/DDBJ whole genome shotgun (WGS) entry which is preliminary data.</text>
</comment>
<dbReference type="PROSITE" id="PS51257">
    <property type="entry name" value="PROKAR_LIPOPROTEIN"/>
    <property type="match status" value="1"/>
</dbReference>
<feature type="signal peptide" evidence="5">
    <location>
        <begin position="1"/>
        <end position="29"/>
    </location>
</feature>
<reference evidence="8" key="1">
    <citation type="journal article" date="2019" name="Int. J. Syst. Evol. Microbiol.">
        <title>The Global Catalogue of Microorganisms (GCM) 10K type strain sequencing project: providing services to taxonomists for standard genome sequencing and annotation.</title>
        <authorList>
            <consortium name="The Broad Institute Genomics Platform"/>
            <consortium name="The Broad Institute Genome Sequencing Center for Infectious Disease"/>
            <person name="Wu L."/>
            <person name="Ma J."/>
        </authorList>
    </citation>
    <scope>NUCLEOTIDE SEQUENCE [LARGE SCALE GENOMIC DNA]</scope>
    <source>
        <strain evidence="8">TISTR 2466</strain>
    </source>
</reference>
<sequence length="514" mass="57733">MAMRKKKKGSSLLLIIVAMLMVLTSACSSNPKSGISLKNKQLSIALQSDATTLLANTDVNSATDVQIRNIYDPLIKRDAKTGEFKPWLATKWKSVNPNTWEFSLRKGVKFQNGQPFNAEAVKGSVDYILDKANKSAYLSRWAAIKEVKVVNDYTVQIITSTPYPTFLHRIADDLLVMEPDYLKKVGLKKAAVAPIGTGPYKLKEWKRNQYLNLTANNQYWAGKPKVKKVEFRYIPEFSSRMASFLNGEIDLFDNVPVDSVKQVKESSTGKIEQVKSARVDYLALNTFSNGPMKNQKVRQAINYAVDVPSLLRTQLNGYGVQITGSLAKNNQDYVATKGYTYDSKKAISLLKEAGYDPQKMTLTLDTPTGRYPMDKQVSQAIAAQLGKIGIKVNVHVNEWGAHLAKITQHRAGDMFFLGWGPSYEGQTTIQNLFTKNAPYSGFYDPKVESAINKAIPLFKESERKKAFGKVEQMLVDKAAWVPLWQQENIYAVNNSLNFTPRTDETLQIFDMSWK</sequence>
<evidence type="ECO:0000256" key="5">
    <source>
        <dbReference type="SAM" id="SignalP"/>
    </source>
</evidence>
<protein>
    <submittedName>
        <fullName evidence="7">ABC transporter substrate-binding protein</fullName>
    </submittedName>
</protein>